<evidence type="ECO:0000313" key="2">
    <source>
        <dbReference type="Proteomes" id="UP000270924"/>
    </source>
</evidence>
<keyword evidence="2" id="KW-1185">Reference proteome</keyword>
<reference evidence="1 2" key="1">
    <citation type="submission" date="2018-11" db="EMBL/GenBank/DDBJ databases">
        <authorList>
            <consortium name="Pathogen Informatics"/>
        </authorList>
    </citation>
    <scope>NUCLEOTIDE SEQUENCE [LARGE SCALE GENOMIC DNA]</scope>
</reference>
<dbReference type="Proteomes" id="UP000270924">
    <property type="component" value="Unassembled WGS sequence"/>
</dbReference>
<dbReference type="InParanoid" id="A0A3P7DRK4"/>
<gene>
    <name evidence="1" type="ORF">WBA_LOCUS593</name>
</gene>
<sequence>MMPEFAEYCGRNYIKFHDKNGFDYDAFVYENEFSGKAILMAMQEYADQETQQLQDEVEYNKKEMNAAYIASLEYDYCPEPKKFKRVTELFDVGISDKDLKDALRYNAGADLIEGENIVIIGDNKLSQINNIPNINNGGCGYVALYTYRYLQSKHIKCDIINILDGGHYMVKVGNVYMDSRAEQFIKDEYAKLVNIHTDYFEELDETALSEVKDMLIKFTKMHVEAALQNAANKANISCIWIGDYNDENKIADLKKPKAHYDGIYVSNEQKAEISCLEDILSQGIEIPVEKSAFYKIGNKHASFITSDGWQWMYEYAVNKGSRTGTYKEFKELYPYDCGTEAFNQQIKHLKELQASQHGLTTEQWDAAVLSGSIVTPETDKAAFLNRLEKAGVTANSSDIKDNKLEDYFEYTVDNPEDIKMVDVILKQSHKIHKLTEIVHKLTQSEAVANRIQLQINRNISQDEILESIELLKESLENIRSMVSIESDDFEQQYANVR</sequence>
<dbReference type="EMBL" id="UYWW01000088">
    <property type="protein sequence ID" value="VDM07207.1"/>
    <property type="molecule type" value="Genomic_DNA"/>
</dbReference>
<organism evidence="1 2">
    <name type="scientific">Wuchereria bancrofti</name>
    <dbReference type="NCBI Taxonomy" id="6293"/>
    <lineage>
        <taxon>Eukaryota</taxon>
        <taxon>Metazoa</taxon>
        <taxon>Ecdysozoa</taxon>
        <taxon>Nematoda</taxon>
        <taxon>Chromadorea</taxon>
        <taxon>Rhabditida</taxon>
        <taxon>Spirurina</taxon>
        <taxon>Spiruromorpha</taxon>
        <taxon>Filarioidea</taxon>
        <taxon>Onchocercidae</taxon>
        <taxon>Wuchereria</taxon>
    </lineage>
</organism>
<name>A0A3P7DRK4_WUCBA</name>
<evidence type="ECO:0000313" key="1">
    <source>
        <dbReference type="EMBL" id="VDM07207.1"/>
    </source>
</evidence>
<proteinExistence type="predicted"/>
<dbReference type="AlphaFoldDB" id="A0A3P7DRK4"/>
<accession>A0A3P7DRK4</accession>
<protein>
    <submittedName>
        <fullName evidence="1">Uncharacterized protein</fullName>
    </submittedName>
</protein>